<dbReference type="GO" id="GO:0000271">
    <property type="term" value="P:polysaccharide biosynthetic process"/>
    <property type="evidence" value="ECO:0007669"/>
    <property type="project" value="UniProtKB-KW"/>
</dbReference>
<comment type="similarity">
    <text evidence="1">Belongs to the bacterial sugar transferase family.</text>
</comment>
<dbReference type="GO" id="GO:0016780">
    <property type="term" value="F:phosphotransferase activity, for other substituted phosphate groups"/>
    <property type="evidence" value="ECO:0007669"/>
    <property type="project" value="TreeGrafter"/>
</dbReference>
<dbReference type="InterPro" id="IPR003362">
    <property type="entry name" value="Bact_transf"/>
</dbReference>
<evidence type="ECO:0000313" key="5">
    <source>
        <dbReference type="EMBL" id="MXO60726.1"/>
    </source>
</evidence>
<evidence type="ECO:0000256" key="2">
    <source>
        <dbReference type="ARBA" id="ARBA00023169"/>
    </source>
</evidence>
<gene>
    <name evidence="5" type="ORF">GRI89_14380</name>
</gene>
<dbReference type="EMBL" id="WTYM01000057">
    <property type="protein sequence ID" value="MXO60726.1"/>
    <property type="molecule type" value="Genomic_DNA"/>
</dbReference>
<keyword evidence="3" id="KW-1133">Transmembrane helix</keyword>
<keyword evidence="6" id="KW-1185">Reference proteome</keyword>
<reference evidence="5 6" key="1">
    <citation type="submission" date="2019-12" db="EMBL/GenBank/DDBJ databases">
        <title>Genomic-based taxomic classification of the family Erythrobacteraceae.</title>
        <authorList>
            <person name="Xu L."/>
        </authorList>
    </citation>
    <scope>NUCLEOTIDE SEQUENCE [LARGE SCALE GENOMIC DNA]</scope>
    <source>
        <strain evidence="5 6">MCCC 1K01500</strain>
    </source>
</reference>
<evidence type="ECO:0000256" key="3">
    <source>
        <dbReference type="SAM" id="Phobius"/>
    </source>
</evidence>
<protein>
    <submittedName>
        <fullName evidence="5">UDP-glucose--undecaprenyl-phosphate glucose-1-phosphate transferase</fullName>
    </submittedName>
</protein>
<evidence type="ECO:0000259" key="4">
    <source>
        <dbReference type="Pfam" id="PF02397"/>
    </source>
</evidence>
<sequence length="269" mass="30095">MDALSRIIAPYDRVVVACRFEDRASWSIFLKGHEVGGEILLDRDLLQNAVAIGQHGAHDTLVLSRGPLSLASRIQKRSLDLIVGVTALLILAPLMILVAIVIKIESPGSALFRQVRVGQGNRQFTLLKFRSMRTDCADNNGTISVGRDDHRVTRIGKFIRRTSIDELPQLFNVLRGEMSIVGPRPHALGSLAGTNLFWEASENYWIRHALKPGITGLAQIRGYRGSTESVEDLKRRVRADLEYLAHWSMANDLLIMLRTIRVVIHKNAY</sequence>
<dbReference type="Pfam" id="PF02397">
    <property type="entry name" value="Bac_transf"/>
    <property type="match status" value="1"/>
</dbReference>
<dbReference type="PANTHER" id="PTHR30576:SF0">
    <property type="entry name" value="UNDECAPRENYL-PHOSPHATE N-ACETYLGALACTOSAMINYL 1-PHOSPHATE TRANSFERASE-RELATED"/>
    <property type="match status" value="1"/>
</dbReference>
<evidence type="ECO:0000256" key="1">
    <source>
        <dbReference type="ARBA" id="ARBA00006464"/>
    </source>
</evidence>
<dbReference type="PANTHER" id="PTHR30576">
    <property type="entry name" value="COLANIC BIOSYNTHESIS UDP-GLUCOSE LIPID CARRIER TRANSFERASE"/>
    <property type="match status" value="1"/>
</dbReference>
<accession>A0A6I4T0H4</accession>
<keyword evidence="3" id="KW-0812">Transmembrane</keyword>
<dbReference type="OrthoDB" id="9808602at2"/>
<name>A0A6I4T0H4_9SPHN</name>
<keyword evidence="5" id="KW-0808">Transferase</keyword>
<keyword evidence="2" id="KW-0270">Exopolysaccharide synthesis</keyword>
<comment type="caution">
    <text evidence="5">The sequence shown here is derived from an EMBL/GenBank/DDBJ whole genome shotgun (WGS) entry which is preliminary data.</text>
</comment>
<dbReference type="Proteomes" id="UP000433652">
    <property type="component" value="Unassembled WGS sequence"/>
</dbReference>
<evidence type="ECO:0000313" key="6">
    <source>
        <dbReference type="Proteomes" id="UP000433652"/>
    </source>
</evidence>
<proteinExistence type="inferred from homology"/>
<feature type="transmembrane region" description="Helical" evidence="3">
    <location>
        <begin position="81"/>
        <end position="102"/>
    </location>
</feature>
<organism evidence="5 6">
    <name type="scientific">Croceibacterium salegens</name>
    <dbReference type="NCBI Taxonomy" id="1737568"/>
    <lineage>
        <taxon>Bacteria</taxon>
        <taxon>Pseudomonadati</taxon>
        <taxon>Pseudomonadota</taxon>
        <taxon>Alphaproteobacteria</taxon>
        <taxon>Sphingomonadales</taxon>
        <taxon>Erythrobacteraceae</taxon>
        <taxon>Croceibacterium</taxon>
    </lineage>
</organism>
<dbReference type="AlphaFoldDB" id="A0A6I4T0H4"/>
<feature type="domain" description="Bacterial sugar transferase" evidence="4">
    <location>
        <begin position="76"/>
        <end position="264"/>
    </location>
</feature>
<keyword evidence="3" id="KW-0472">Membrane</keyword>